<evidence type="ECO:0000313" key="1">
    <source>
        <dbReference type="EMBL" id="KRP71822.1"/>
    </source>
</evidence>
<dbReference type="EMBL" id="JYLN01000005">
    <property type="protein sequence ID" value="KRP71822.1"/>
    <property type="molecule type" value="Genomic_DNA"/>
</dbReference>
<dbReference type="AlphaFoldDB" id="A0A0R3AQU2"/>
<name>A0A0R3AQU2_9PSED</name>
<gene>
    <name evidence="1" type="ORF">TX23_14955</name>
</gene>
<comment type="caution">
    <text evidence="1">The sequence shown here is derived from an EMBL/GenBank/DDBJ whole genome shotgun (WGS) entry which is preliminary data.</text>
</comment>
<proteinExistence type="predicted"/>
<evidence type="ECO:0000313" key="2">
    <source>
        <dbReference type="Proteomes" id="UP000050852"/>
    </source>
</evidence>
<organism evidence="1 2">
    <name type="scientific">Pseudomonas paralactis</name>
    <dbReference type="NCBI Taxonomy" id="1615673"/>
    <lineage>
        <taxon>Bacteria</taxon>
        <taxon>Pseudomonadati</taxon>
        <taxon>Pseudomonadota</taxon>
        <taxon>Gammaproteobacteria</taxon>
        <taxon>Pseudomonadales</taxon>
        <taxon>Pseudomonadaceae</taxon>
        <taxon>Pseudomonas</taxon>
    </lineage>
</organism>
<reference evidence="1 2" key="1">
    <citation type="submission" date="2015-02" db="EMBL/GenBank/DDBJ databases">
        <title>Two Pseudomonas sp. nov., isolated from raw milk.</title>
        <authorList>
            <person name="Wenning M."/>
            <person name="von Neubeck M."/>
            <person name="Huptas C."/>
            <person name="Scherer S."/>
        </authorList>
    </citation>
    <scope>NUCLEOTIDE SEQUENCE [LARGE SCALE GENOMIC DNA]</scope>
    <source>
        <strain evidence="1 2">DSM 29164</strain>
    </source>
</reference>
<dbReference type="RefSeq" id="WP_057703079.1">
    <property type="nucleotide sequence ID" value="NZ_JYLN01000005.1"/>
</dbReference>
<dbReference type="OrthoDB" id="6984302at2"/>
<accession>A0A0R3AQU2</accession>
<sequence>MPLPSTFFGVTAKQLLVLLTVGCMAAYLFNDSTEHPPEDLALETFIRSQEKVSEQVGAVLAVNLIRQVEAYPASNRSGYKRSMYAVEGERGQLVVTLKQSEQGIEITQMRSP</sequence>
<protein>
    <submittedName>
        <fullName evidence="1">Uncharacterized protein</fullName>
    </submittedName>
</protein>
<dbReference type="Proteomes" id="UP000050852">
    <property type="component" value="Unassembled WGS sequence"/>
</dbReference>
<dbReference type="PATRIC" id="fig|1615673.3.peg.4060"/>